<dbReference type="EMBL" id="GBRH01233884">
    <property type="protein sequence ID" value="JAD64011.1"/>
    <property type="molecule type" value="Transcribed_RNA"/>
</dbReference>
<feature type="region of interest" description="Disordered" evidence="1">
    <location>
        <begin position="1"/>
        <end position="26"/>
    </location>
</feature>
<reference evidence="2" key="2">
    <citation type="journal article" date="2015" name="Data Brief">
        <title>Shoot transcriptome of the giant reed, Arundo donax.</title>
        <authorList>
            <person name="Barrero R.A."/>
            <person name="Guerrero F.D."/>
            <person name="Moolhuijzen P."/>
            <person name="Goolsby J.A."/>
            <person name="Tidwell J."/>
            <person name="Bellgard S.E."/>
            <person name="Bellgard M.I."/>
        </authorList>
    </citation>
    <scope>NUCLEOTIDE SEQUENCE</scope>
    <source>
        <tissue evidence="2">Shoot tissue taken approximately 20 cm above the soil surface</tissue>
    </source>
</reference>
<evidence type="ECO:0000313" key="2">
    <source>
        <dbReference type="EMBL" id="JAD64011.1"/>
    </source>
</evidence>
<proteinExistence type="predicted"/>
<evidence type="ECO:0000256" key="1">
    <source>
        <dbReference type="SAM" id="MobiDB-lite"/>
    </source>
</evidence>
<sequence>MLVETPPSVPIARLGPGESGRARVPRAPGLHRCSSCLLVPVLRCVPSRPPPRVSLGHHRGHPEE</sequence>
<organism evidence="2">
    <name type="scientific">Arundo donax</name>
    <name type="common">Giant reed</name>
    <name type="synonym">Donax arundinaceus</name>
    <dbReference type="NCBI Taxonomy" id="35708"/>
    <lineage>
        <taxon>Eukaryota</taxon>
        <taxon>Viridiplantae</taxon>
        <taxon>Streptophyta</taxon>
        <taxon>Embryophyta</taxon>
        <taxon>Tracheophyta</taxon>
        <taxon>Spermatophyta</taxon>
        <taxon>Magnoliopsida</taxon>
        <taxon>Liliopsida</taxon>
        <taxon>Poales</taxon>
        <taxon>Poaceae</taxon>
        <taxon>PACMAD clade</taxon>
        <taxon>Arundinoideae</taxon>
        <taxon>Arundineae</taxon>
        <taxon>Arundo</taxon>
    </lineage>
</organism>
<protein>
    <submittedName>
        <fullName evidence="2">Uncharacterized protein</fullName>
    </submittedName>
</protein>
<dbReference type="AlphaFoldDB" id="A0A0A9BKW9"/>
<reference evidence="2" key="1">
    <citation type="submission" date="2014-09" db="EMBL/GenBank/DDBJ databases">
        <authorList>
            <person name="Magalhaes I.L.F."/>
            <person name="Oliveira U."/>
            <person name="Santos F.R."/>
            <person name="Vidigal T.H.D.A."/>
            <person name="Brescovit A.D."/>
            <person name="Santos A.J."/>
        </authorList>
    </citation>
    <scope>NUCLEOTIDE SEQUENCE</scope>
    <source>
        <tissue evidence="2">Shoot tissue taken approximately 20 cm above the soil surface</tissue>
    </source>
</reference>
<accession>A0A0A9BKW9</accession>
<name>A0A0A9BKW9_ARUDO</name>